<feature type="transmembrane region" description="Helical" evidence="6">
    <location>
        <begin position="88"/>
        <end position="105"/>
    </location>
</feature>
<dbReference type="PANTHER" id="PTHR31885:SF6">
    <property type="entry name" value="GH04784P"/>
    <property type="match status" value="1"/>
</dbReference>
<organism evidence="7 8">
    <name type="scientific">Parerythrobacter lacustris</name>
    <dbReference type="NCBI Taxonomy" id="2969984"/>
    <lineage>
        <taxon>Bacteria</taxon>
        <taxon>Pseudomonadati</taxon>
        <taxon>Pseudomonadota</taxon>
        <taxon>Alphaproteobacteria</taxon>
        <taxon>Sphingomonadales</taxon>
        <taxon>Erythrobacteraceae</taxon>
        <taxon>Parerythrobacter</taxon>
    </lineage>
</organism>
<feature type="transmembrane region" description="Helical" evidence="6">
    <location>
        <begin position="164"/>
        <end position="184"/>
    </location>
</feature>
<gene>
    <name evidence="7" type="ORF">NSO95_07510</name>
</gene>
<keyword evidence="8" id="KW-1185">Reference proteome</keyword>
<feature type="transmembrane region" description="Helical" evidence="6">
    <location>
        <begin position="39"/>
        <end position="58"/>
    </location>
</feature>
<feature type="transmembrane region" description="Helical" evidence="6">
    <location>
        <begin position="117"/>
        <end position="134"/>
    </location>
</feature>
<evidence type="ECO:0000256" key="5">
    <source>
        <dbReference type="ARBA" id="ARBA00023136"/>
    </source>
</evidence>
<reference evidence="7 8" key="1">
    <citation type="submission" date="2022-08" db="EMBL/GenBank/DDBJ databases">
        <title>Polyphasic taxonomy analysis of Qipengyuania sp.RS5-5.</title>
        <authorList>
            <person name="Xamxidin M."/>
            <person name="Wu M."/>
        </authorList>
    </citation>
    <scope>NUCLEOTIDE SEQUENCE [LARGE SCALE GENOMIC DNA]</scope>
    <source>
        <strain evidence="7 8">RS5-5</strain>
    </source>
</reference>
<dbReference type="Pfam" id="PF07947">
    <property type="entry name" value="YhhN"/>
    <property type="match status" value="1"/>
</dbReference>
<evidence type="ECO:0000313" key="8">
    <source>
        <dbReference type="Proteomes" id="UP001206067"/>
    </source>
</evidence>
<comment type="caution">
    <text evidence="7">The sequence shown here is derived from an EMBL/GenBank/DDBJ whole genome shotgun (WGS) entry which is preliminary data.</text>
</comment>
<evidence type="ECO:0000256" key="6">
    <source>
        <dbReference type="SAM" id="Phobius"/>
    </source>
</evidence>
<dbReference type="Proteomes" id="UP001206067">
    <property type="component" value="Unassembled WGS sequence"/>
</dbReference>
<evidence type="ECO:0000256" key="2">
    <source>
        <dbReference type="ARBA" id="ARBA00007375"/>
    </source>
</evidence>
<dbReference type="RefSeq" id="WP_257595570.1">
    <property type="nucleotide sequence ID" value="NZ_JANKHH010000004.1"/>
</dbReference>
<comment type="similarity">
    <text evidence="2">Belongs to the TMEM86 family.</text>
</comment>
<dbReference type="PANTHER" id="PTHR31885">
    <property type="entry name" value="GH04784P"/>
    <property type="match status" value="1"/>
</dbReference>
<dbReference type="EMBL" id="JANKHH010000004">
    <property type="protein sequence ID" value="MCR2833790.1"/>
    <property type="molecule type" value="Genomic_DNA"/>
</dbReference>
<dbReference type="InterPro" id="IPR012506">
    <property type="entry name" value="TMEM86B-like"/>
</dbReference>
<evidence type="ECO:0000256" key="3">
    <source>
        <dbReference type="ARBA" id="ARBA00022692"/>
    </source>
</evidence>
<proteinExistence type="inferred from homology"/>
<keyword evidence="3 6" id="KW-0812">Transmembrane</keyword>
<feature type="transmembrane region" description="Helical" evidence="6">
    <location>
        <begin position="196"/>
        <end position="214"/>
    </location>
</feature>
<evidence type="ECO:0000256" key="4">
    <source>
        <dbReference type="ARBA" id="ARBA00022989"/>
    </source>
</evidence>
<accession>A0ABT1XT01</accession>
<keyword evidence="5 6" id="KW-0472">Membrane</keyword>
<protein>
    <submittedName>
        <fullName evidence="7">Lysoplasmalogenase</fullName>
    </submittedName>
</protein>
<feature type="transmembrane region" description="Helical" evidence="6">
    <location>
        <begin position="65"/>
        <end position="82"/>
    </location>
</feature>
<evidence type="ECO:0000313" key="7">
    <source>
        <dbReference type="EMBL" id="MCR2833790.1"/>
    </source>
</evidence>
<feature type="transmembrane region" description="Helical" evidence="6">
    <location>
        <begin position="140"/>
        <end position="157"/>
    </location>
</feature>
<keyword evidence="4 6" id="KW-1133">Transmembrane helix</keyword>
<evidence type="ECO:0000256" key="1">
    <source>
        <dbReference type="ARBA" id="ARBA00004141"/>
    </source>
</evidence>
<comment type="subcellular location">
    <subcellularLocation>
        <location evidence="1">Membrane</location>
        <topology evidence="1">Multi-pass membrane protein</topology>
    </subcellularLocation>
</comment>
<feature type="transmembrane region" description="Helical" evidence="6">
    <location>
        <begin position="12"/>
        <end position="33"/>
    </location>
</feature>
<sequence length="221" mass="24207">MSRHALAEHRPWLLASLAASLAYYVVTRGWMPGAPMPELYLAILKGAGVGILAVFAWVRHPETDAKIIALVMALGALGDALLDLFFQVGAGFFLLGHLVACVFYVRHRRSSYRFSQVGAAFAILVMTPTVSWLLTRDPLVLLYSVGLGAMAATAWASRFSRYRVGLGAVLFVISDWLIFARLGIADAGLIADWLVWPIYYSGQFLIATGVIQTLRSDMADR</sequence>
<name>A0ABT1XT01_9SPHN</name>